<dbReference type="SUPFAM" id="SSF53474">
    <property type="entry name" value="alpha/beta-Hydrolases"/>
    <property type="match status" value="1"/>
</dbReference>
<dbReference type="PANTHER" id="PTHR43798:SF31">
    <property type="entry name" value="AB HYDROLASE SUPERFAMILY PROTEIN YCLE"/>
    <property type="match status" value="1"/>
</dbReference>
<dbReference type="AlphaFoldDB" id="A0A7W4TKH1"/>
<evidence type="ECO:0000313" key="3">
    <source>
        <dbReference type="EMBL" id="MBB2900584.1"/>
    </source>
</evidence>
<organism evidence="3 4">
    <name type="scientific">Kineococcus radiotolerans</name>
    <dbReference type="NCBI Taxonomy" id="131568"/>
    <lineage>
        <taxon>Bacteria</taxon>
        <taxon>Bacillati</taxon>
        <taxon>Actinomycetota</taxon>
        <taxon>Actinomycetes</taxon>
        <taxon>Kineosporiales</taxon>
        <taxon>Kineosporiaceae</taxon>
        <taxon>Kineococcus</taxon>
    </lineage>
</organism>
<dbReference type="SMART" id="SM00824">
    <property type="entry name" value="PKS_TE"/>
    <property type="match status" value="1"/>
</dbReference>
<dbReference type="InterPro" id="IPR050266">
    <property type="entry name" value="AB_hydrolase_sf"/>
</dbReference>
<feature type="domain" description="Thioesterase TesA-like" evidence="2">
    <location>
        <begin position="9"/>
        <end position="213"/>
    </location>
</feature>
<proteinExistence type="predicted"/>
<protein>
    <submittedName>
        <fullName evidence="3">Pimeloyl-ACP methyl ester carboxylesterase</fullName>
    </submittedName>
</protein>
<dbReference type="Gene3D" id="3.40.50.1820">
    <property type="entry name" value="alpha/beta hydrolase"/>
    <property type="match status" value="1"/>
</dbReference>
<dbReference type="Proteomes" id="UP000533269">
    <property type="component" value="Unassembled WGS sequence"/>
</dbReference>
<name>A0A7W4TKH1_KINRA</name>
<comment type="caution">
    <text evidence="3">The sequence shown here is derived from an EMBL/GenBank/DDBJ whole genome shotgun (WGS) entry which is preliminary data.</text>
</comment>
<keyword evidence="1" id="KW-0378">Hydrolase</keyword>
<reference evidence="3 4" key="2">
    <citation type="submission" date="2020-08" db="EMBL/GenBank/DDBJ databases">
        <authorList>
            <person name="Partida-Martinez L."/>
            <person name="Huntemann M."/>
            <person name="Clum A."/>
            <person name="Wang J."/>
            <person name="Palaniappan K."/>
            <person name="Ritter S."/>
            <person name="Chen I.-M."/>
            <person name="Stamatis D."/>
            <person name="Reddy T."/>
            <person name="O'Malley R."/>
            <person name="Daum C."/>
            <person name="Shapiro N."/>
            <person name="Ivanova N."/>
            <person name="Kyrpides N."/>
            <person name="Woyke T."/>
        </authorList>
    </citation>
    <scope>NUCLEOTIDE SEQUENCE [LARGE SCALE GENOMIC DNA]</scope>
    <source>
        <strain evidence="3 4">AS2.23</strain>
    </source>
</reference>
<evidence type="ECO:0000313" key="4">
    <source>
        <dbReference type="Proteomes" id="UP000533269"/>
    </source>
</evidence>
<dbReference type="InterPro" id="IPR000073">
    <property type="entry name" value="AB_hydrolase_1"/>
</dbReference>
<evidence type="ECO:0000256" key="1">
    <source>
        <dbReference type="ARBA" id="ARBA00022801"/>
    </source>
</evidence>
<reference evidence="3 4" key="1">
    <citation type="submission" date="2020-08" db="EMBL/GenBank/DDBJ databases">
        <title>The Agave Microbiome: Exploring the role of microbial communities in plant adaptations to desert environments.</title>
        <authorList>
            <person name="Partida-Martinez L.P."/>
        </authorList>
    </citation>
    <scope>NUCLEOTIDE SEQUENCE [LARGE SCALE GENOMIC DNA]</scope>
    <source>
        <strain evidence="3 4">AS2.23</strain>
    </source>
</reference>
<accession>A0A7W4TKH1</accession>
<dbReference type="EMBL" id="JACHVY010000001">
    <property type="protein sequence ID" value="MBB2900584.1"/>
    <property type="molecule type" value="Genomic_DNA"/>
</dbReference>
<dbReference type="InterPro" id="IPR020802">
    <property type="entry name" value="TesA-like"/>
</dbReference>
<dbReference type="GO" id="GO:0016020">
    <property type="term" value="C:membrane"/>
    <property type="evidence" value="ECO:0007669"/>
    <property type="project" value="TreeGrafter"/>
</dbReference>
<evidence type="ECO:0000259" key="2">
    <source>
        <dbReference type="SMART" id="SM00824"/>
    </source>
</evidence>
<dbReference type="Pfam" id="PF12697">
    <property type="entry name" value="Abhydrolase_6"/>
    <property type="match status" value="1"/>
</dbReference>
<dbReference type="GO" id="GO:0016787">
    <property type="term" value="F:hydrolase activity"/>
    <property type="evidence" value="ECO:0007669"/>
    <property type="project" value="UniProtKB-KW"/>
</dbReference>
<gene>
    <name evidence="3" type="ORF">FHR75_001372</name>
</gene>
<dbReference type="PANTHER" id="PTHR43798">
    <property type="entry name" value="MONOACYLGLYCEROL LIPASE"/>
    <property type="match status" value="1"/>
</dbReference>
<dbReference type="InterPro" id="IPR029058">
    <property type="entry name" value="AB_hydrolase_fold"/>
</dbReference>
<sequence length="253" mass="26399">MDDVVATLVCLHALGGSRRAFDALTHELAGQFDVLALDLPGSGEAPVELGTSVQEMADHVVRQVPALLGGSREWVLLGHGAGGKVASVVTAQAVAGDLPVPSGVVLLAASPPGPEPMAEEQRARMLSWVADGAMDAAAVTEFVATRVGGPLGLAEAERVVADLLRTSPAAWRDWLERGSREDWSQRVGVLDVPALVVAGGADPDLGEDVQRRLNGAVYPRATFRTLAGAGHLLPLERPREVAAVLRASRPART</sequence>
<dbReference type="RefSeq" id="WP_183390786.1">
    <property type="nucleotide sequence ID" value="NZ_JACHVY010000001.1"/>
</dbReference>